<protein>
    <submittedName>
        <fullName evidence="2">Putative rna-directed dna polymerase from mobile element jockey-like protein</fullName>
    </submittedName>
</protein>
<feature type="non-terminal residue" evidence="2">
    <location>
        <position position="1"/>
    </location>
</feature>
<dbReference type="SUPFAM" id="SSF56219">
    <property type="entry name" value="DNase I-like"/>
    <property type="match status" value="1"/>
</dbReference>
<dbReference type="Pfam" id="PF00078">
    <property type="entry name" value="RVT_1"/>
    <property type="match status" value="1"/>
</dbReference>
<dbReference type="PANTHER" id="PTHR33395:SF22">
    <property type="entry name" value="REVERSE TRANSCRIPTASE DOMAIN-CONTAINING PROTEIN"/>
    <property type="match status" value="1"/>
</dbReference>
<dbReference type="GO" id="GO:0003964">
    <property type="term" value="F:RNA-directed DNA polymerase activity"/>
    <property type="evidence" value="ECO:0007669"/>
    <property type="project" value="UniProtKB-KW"/>
</dbReference>
<keyword evidence="2" id="KW-0808">Transferase</keyword>
<dbReference type="EMBL" id="GEGO01004295">
    <property type="protein sequence ID" value="JAR91109.1"/>
    <property type="molecule type" value="Transcribed_RNA"/>
</dbReference>
<dbReference type="SUPFAM" id="SSF56672">
    <property type="entry name" value="DNA/RNA polymerases"/>
    <property type="match status" value="1"/>
</dbReference>
<dbReference type="Pfam" id="PF14529">
    <property type="entry name" value="Exo_endo_phos_2"/>
    <property type="match status" value="1"/>
</dbReference>
<keyword evidence="2" id="KW-0548">Nucleotidyltransferase</keyword>
<evidence type="ECO:0000259" key="1">
    <source>
        <dbReference type="PROSITE" id="PS50878"/>
    </source>
</evidence>
<reference evidence="2" key="1">
    <citation type="journal article" date="2018" name="PLoS Negl. Trop. Dis.">
        <title>Sialome diversity of ticks revealed by RNAseq of single tick salivary glands.</title>
        <authorList>
            <person name="Perner J."/>
            <person name="Kropackova S."/>
            <person name="Kopacek P."/>
            <person name="Ribeiro J.M."/>
        </authorList>
    </citation>
    <scope>NUCLEOTIDE SEQUENCE</scope>
    <source>
        <strain evidence="2">Siblings of single egg batch collected in Ceske Budejovice</strain>
        <tissue evidence="2">Salivary glands</tissue>
    </source>
</reference>
<dbReference type="InterPro" id="IPR000477">
    <property type="entry name" value="RT_dom"/>
</dbReference>
<dbReference type="InterPro" id="IPR036691">
    <property type="entry name" value="Endo/exonu/phosph_ase_sf"/>
</dbReference>
<accession>A0A147BJZ1</accession>
<keyword evidence="2" id="KW-0695">RNA-directed DNA polymerase</keyword>
<dbReference type="AlphaFoldDB" id="A0A147BJZ1"/>
<dbReference type="InterPro" id="IPR043502">
    <property type="entry name" value="DNA/RNA_pol_sf"/>
</dbReference>
<dbReference type="PANTHER" id="PTHR33395">
    <property type="entry name" value="TRANSCRIPTASE, PUTATIVE-RELATED-RELATED"/>
    <property type="match status" value="1"/>
</dbReference>
<organism evidence="2">
    <name type="scientific">Ixodes ricinus</name>
    <name type="common">Common tick</name>
    <name type="synonym">Acarus ricinus</name>
    <dbReference type="NCBI Taxonomy" id="34613"/>
    <lineage>
        <taxon>Eukaryota</taxon>
        <taxon>Metazoa</taxon>
        <taxon>Ecdysozoa</taxon>
        <taxon>Arthropoda</taxon>
        <taxon>Chelicerata</taxon>
        <taxon>Arachnida</taxon>
        <taxon>Acari</taxon>
        <taxon>Parasitiformes</taxon>
        <taxon>Ixodida</taxon>
        <taxon>Ixodoidea</taxon>
        <taxon>Ixodidae</taxon>
        <taxon>Ixodinae</taxon>
        <taxon>Ixodes</taxon>
    </lineage>
</organism>
<dbReference type="Gene3D" id="3.60.10.10">
    <property type="entry name" value="Endonuclease/exonuclease/phosphatase"/>
    <property type="match status" value="1"/>
</dbReference>
<dbReference type="PROSITE" id="PS50878">
    <property type="entry name" value="RT_POL"/>
    <property type="match status" value="1"/>
</dbReference>
<dbReference type="GO" id="GO:0031012">
    <property type="term" value="C:extracellular matrix"/>
    <property type="evidence" value="ECO:0007669"/>
    <property type="project" value="TreeGrafter"/>
</dbReference>
<sequence>RTRKQFRLLNLNAQSVCNKSFALESLLLKHDPHVCVITETWLSDYVTDGEVFPRQYTVFRRDRGGRGGGLAVLLKPGIEAILEDQIEDHESILLRLKCFGNTVILVAVYRPPSTPPHYLNKLFDHLCKFSNNKIILVGDFNVPCVDWVNMSSSSPAFDIIFDIMFTFDLTQLVQDPTRVCGSSRSILDLIFVNNSINDCSISVEQGISDHLSVLLLCSLERLSPTKNISLSAYKDYSCADDTSILDCLDLFLDSFSDTSVEALWHKFKYICNYCLDNYVPTKHKRKNRENPWVNRDIIHMKRKLKRAKKSKSSNCDIKSLQLELNNQISEARNNYFSCTLLKFLKQEPQKFWLYLTERNKPVEQIKANDAVITDPGSISRHFNEYFQSVFCDAHALTYVPTTIPIFHSEFISYHGIVSLLLSLKTKASAGPDQIPNAFLRRYAETLAHFLFKIFRLSFSSGSLPDDWRTAIVVPVHKKGDRLAAVNYRPISLISSSCKMMEHIICSELNNFLDNRNVLTSFQHGFRKGLSTTTQLASTIHDFAQILDRGSQVDVLFIDFSKAFDKVPHCQLLFKLEKLGLPHGLVNWIAAYLSRRTQSVRIGDSTSPRLPVTSGVPQGSVLGPILFSIYINDLVSVIDPSVSVRLFADDCIIFKEITSSSDQLLLDHSLKSIISWCDEWKMELNSSKTVLLRVTKKKQPFEYMYKIEDTPVSLKHECKYLGVTISDTLTWSSHITNVCSSASRKLGFIKRKLRKAPTLVKLQAYNSLVRSKLEYACIVWDPFTQKDIKKLETVQRRAVRFIYGKFSRLDSPSQLMLANGIQTLQVRRKIARLKFLFSLHQRQLRLNPSHYISPLSSRLTRHRHQFSLTPIFARTNMFKYSFFPRTINDWNALPLDFFIDTNFSERVQCLCE</sequence>
<dbReference type="InterPro" id="IPR005135">
    <property type="entry name" value="Endo/exonuclease/phosphatase"/>
</dbReference>
<feature type="domain" description="Reverse transcriptase" evidence="1">
    <location>
        <begin position="456"/>
        <end position="724"/>
    </location>
</feature>
<dbReference type="GO" id="GO:0007508">
    <property type="term" value="P:larval heart development"/>
    <property type="evidence" value="ECO:0007669"/>
    <property type="project" value="TreeGrafter"/>
</dbReference>
<evidence type="ECO:0000313" key="2">
    <source>
        <dbReference type="EMBL" id="JAR91109.1"/>
    </source>
</evidence>
<dbReference type="CDD" id="cd01650">
    <property type="entry name" value="RT_nLTR_like"/>
    <property type="match status" value="1"/>
</dbReference>
<name>A0A147BJZ1_IXORI</name>
<proteinExistence type="predicted"/>
<dbReference type="GO" id="GO:0061343">
    <property type="term" value="P:cell adhesion involved in heart morphogenesis"/>
    <property type="evidence" value="ECO:0007669"/>
    <property type="project" value="TreeGrafter"/>
</dbReference>